<dbReference type="Proteomes" id="UP000516057">
    <property type="component" value="Chromosome"/>
</dbReference>
<dbReference type="AlphaFoldDB" id="A0A7H0HGU5"/>
<evidence type="ECO:0000313" key="2">
    <source>
        <dbReference type="Proteomes" id="UP000516057"/>
    </source>
</evidence>
<accession>A0A7H0HGU5</accession>
<keyword evidence="2" id="KW-1185">Reference proteome</keyword>
<evidence type="ECO:0000313" key="1">
    <source>
        <dbReference type="EMBL" id="QNP59761.1"/>
    </source>
</evidence>
<sequence>MSRELSAEKEALQLELPEEPYEPETDAIEAQRIAGWMKSKDWPSLYAVTDLHLLGAAFSNFVHGHFDEEMVRGALEHPAPGAFDAMVIHGLRPHYSIEAELLVKVLSTYGERLLPPLMQSFHTQLAFFPEYEPFYAGKLKHEHATITRILVQAPLPVFADLFLAFFNLRESFSEVHLHHYKRLLDVVGKVQSSALVEPIIDLLRFEQHILGGDAAFVKKIFKAIGQLGTKADAALLASRFDVSAENRPDVAEAYEATLKKLEKKRS</sequence>
<dbReference type="EMBL" id="CP060790">
    <property type="protein sequence ID" value="QNP59761.1"/>
    <property type="molecule type" value="Genomic_DNA"/>
</dbReference>
<protein>
    <submittedName>
        <fullName evidence="1">Uncharacterized protein</fullName>
    </submittedName>
</protein>
<name>A0A7H0HGU5_9BURK</name>
<proteinExistence type="predicted"/>
<organism evidence="1 2">
    <name type="scientific">Paenacidovorax monticola</name>
    <dbReference type="NCBI Taxonomy" id="1926868"/>
    <lineage>
        <taxon>Bacteria</taxon>
        <taxon>Pseudomonadati</taxon>
        <taxon>Pseudomonadota</taxon>
        <taxon>Betaproteobacteria</taxon>
        <taxon>Burkholderiales</taxon>
        <taxon>Comamonadaceae</taxon>
        <taxon>Paenacidovorax</taxon>
    </lineage>
</organism>
<gene>
    <name evidence="1" type="ORF">H9L24_01830</name>
</gene>
<dbReference type="KEGG" id="amon:H9L24_01830"/>
<reference evidence="1 2" key="1">
    <citation type="submission" date="2020-08" db="EMBL/GenBank/DDBJ databases">
        <title>Genome sequence of Acidovorax monticola KACC 19171T.</title>
        <authorList>
            <person name="Hyun D.-W."/>
            <person name="Bae J.-W."/>
        </authorList>
    </citation>
    <scope>NUCLEOTIDE SEQUENCE [LARGE SCALE GENOMIC DNA]</scope>
    <source>
        <strain evidence="1 2">KACC 19171</strain>
    </source>
</reference>
<dbReference type="RefSeq" id="WP_187736743.1">
    <property type="nucleotide sequence ID" value="NZ_CP060790.1"/>
</dbReference>